<sequence>MAAQERSESTDAVLDGLLQQLTSDFEKFTSHIADRQCTERSAFEQQMSTLRNEKETRQGQRKAIQEKIKSLQEELQDLDRQDDMDNNKAIQLQSEYNAVKRRWEQTQQEWKARLSAAVPPMERIPPSSSPEVHGANGPQDSPATPSRAQGEIESHSQVRQDLRIGTSRAAESLSLAPSKPGVLRHPEPVLAATNQQSSDGVPNVRRTQRKRDSNERDGGDRRPANHPRKKARNDERAIDFNDVYQNGNAEHKHAIIEYPSGSDRWYILRCDLHCHFGSNPLQGAMEYLNGKRHGNLPKNSATAIEKLGIRVRDCDARKARRNNLAFNLALDAGYQPFRVKPAHLSRPETGEQPGSAPNKVSHDHRPTIKKQGRFEGITNPAVGELYRVLYESAYHAVLMLPTGSFESVGMVGSIAETGLAGYIPRCYRSDRQSKTIHGWADDYKDDGPLIHRRKFPVMYLDGLDVPLDGEFGIPEGNLFSWVPARDLRRFSLDDPECRSVCGFGAARSFRWRMEKMADAQRHGSHGLLLVRTEKSMPS</sequence>
<feature type="region of interest" description="Disordered" evidence="2">
    <location>
        <begin position="191"/>
        <end position="237"/>
    </location>
</feature>
<reference evidence="3" key="2">
    <citation type="submission" date="2023-06" db="EMBL/GenBank/DDBJ databases">
        <authorList>
            <consortium name="Lawrence Berkeley National Laboratory"/>
            <person name="Mondo S.J."/>
            <person name="Hensen N."/>
            <person name="Bonometti L."/>
            <person name="Westerberg I."/>
            <person name="Brannstrom I.O."/>
            <person name="Guillou S."/>
            <person name="Cros-Aarteil S."/>
            <person name="Calhoun S."/>
            <person name="Haridas S."/>
            <person name="Kuo A."/>
            <person name="Pangilinan J."/>
            <person name="Riley R."/>
            <person name="Labutti K."/>
            <person name="Andreopoulos B."/>
            <person name="Lipzen A."/>
            <person name="Chen C."/>
            <person name="Yanf M."/>
            <person name="Daum C."/>
            <person name="Ng V."/>
            <person name="Clum A."/>
            <person name="Steindorff A."/>
            <person name="Ohm R."/>
            <person name="Martin F."/>
            <person name="Silar P."/>
            <person name="Natvig D."/>
            <person name="Lalanne C."/>
            <person name="Gautier V."/>
            <person name="Ament-Velasquez S.L."/>
            <person name="Kruys A."/>
            <person name="Hutchinson M.I."/>
            <person name="Powell A.J."/>
            <person name="Barry K."/>
            <person name="Miller A.N."/>
            <person name="Grigoriev I.V."/>
            <person name="Debuchy R."/>
            <person name="Gladieux P."/>
            <person name="Thoren M.H."/>
            <person name="Johannesson H."/>
        </authorList>
    </citation>
    <scope>NUCLEOTIDE SEQUENCE</scope>
    <source>
        <strain evidence="3">CBS 333.67</strain>
    </source>
</reference>
<feature type="coiled-coil region" evidence="1">
    <location>
        <begin position="54"/>
        <end position="109"/>
    </location>
</feature>
<dbReference type="GeneID" id="87881235"/>
<organism evidence="3 4">
    <name type="scientific">Chaetomium strumarium</name>
    <dbReference type="NCBI Taxonomy" id="1170767"/>
    <lineage>
        <taxon>Eukaryota</taxon>
        <taxon>Fungi</taxon>
        <taxon>Dikarya</taxon>
        <taxon>Ascomycota</taxon>
        <taxon>Pezizomycotina</taxon>
        <taxon>Sordariomycetes</taxon>
        <taxon>Sordariomycetidae</taxon>
        <taxon>Sordariales</taxon>
        <taxon>Chaetomiaceae</taxon>
        <taxon>Chaetomium</taxon>
    </lineage>
</organism>
<feature type="region of interest" description="Disordered" evidence="2">
    <location>
        <begin position="344"/>
        <end position="365"/>
    </location>
</feature>
<dbReference type="EMBL" id="JAUDZG010000004">
    <property type="protein sequence ID" value="KAK3305057.1"/>
    <property type="molecule type" value="Genomic_DNA"/>
</dbReference>
<reference evidence="3" key="1">
    <citation type="journal article" date="2023" name="Mol. Phylogenet. Evol.">
        <title>Genome-scale phylogeny and comparative genomics of the fungal order Sordariales.</title>
        <authorList>
            <person name="Hensen N."/>
            <person name="Bonometti L."/>
            <person name="Westerberg I."/>
            <person name="Brannstrom I.O."/>
            <person name="Guillou S."/>
            <person name="Cros-Aarteil S."/>
            <person name="Calhoun S."/>
            <person name="Haridas S."/>
            <person name="Kuo A."/>
            <person name="Mondo S."/>
            <person name="Pangilinan J."/>
            <person name="Riley R."/>
            <person name="LaButti K."/>
            <person name="Andreopoulos B."/>
            <person name="Lipzen A."/>
            <person name="Chen C."/>
            <person name="Yan M."/>
            <person name="Daum C."/>
            <person name="Ng V."/>
            <person name="Clum A."/>
            <person name="Steindorff A."/>
            <person name="Ohm R.A."/>
            <person name="Martin F."/>
            <person name="Silar P."/>
            <person name="Natvig D.O."/>
            <person name="Lalanne C."/>
            <person name="Gautier V."/>
            <person name="Ament-Velasquez S.L."/>
            <person name="Kruys A."/>
            <person name="Hutchinson M.I."/>
            <person name="Powell A.J."/>
            <person name="Barry K."/>
            <person name="Miller A.N."/>
            <person name="Grigoriev I.V."/>
            <person name="Debuchy R."/>
            <person name="Gladieux P."/>
            <person name="Hiltunen Thoren M."/>
            <person name="Johannesson H."/>
        </authorList>
    </citation>
    <scope>NUCLEOTIDE SEQUENCE</scope>
    <source>
        <strain evidence="3">CBS 333.67</strain>
    </source>
</reference>
<evidence type="ECO:0000256" key="2">
    <source>
        <dbReference type="SAM" id="MobiDB-lite"/>
    </source>
</evidence>
<evidence type="ECO:0000313" key="4">
    <source>
        <dbReference type="Proteomes" id="UP001273166"/>
    </source>
</evidence>
<protein>
    <submittedName>
        <fullName evidence="3">Uncharacterized protein</fullName>
    </submittedName>
</protein>
<feature type="compositionally biased region" description="Polar residues" evidence="2">
    <location>
        <begin position="138"/>
        <end position="147"/>
    </location>
</feature>
<feature type="region of interest" description="Disordered" evidence="2">
    <location>
        <begin position="117"/>
        <end position="160"/>
    </location>
</feature>
<dbReference type="RefSeq" id="XP_062720837.1">
    <property type="nucleotide sequence ID" value="XM_062862406.1"/>
</dbReference>
<evidence type="ECO:0000256" key="1">
    <source>
        <dbReference type="SAM" id="Coils"/>
    </source>
</evidence>
<feature type="compositionally biased region" description="Basic and acidic residues" evidence="2">
    <location>
        <begin position="210"/>
        <end position="223"/>
    </location>
</feature>
<proteinExistence type="predicted"/>
<evidence type="ECO:0000313" key="3">
    <source>
        <dbReference type="EMBL" id="KAK3305057.1"/>
    </source>
</evidence>
<accession>A0AAJ0M116</accession>
<dbReference type="AlphaFoldDB" id="A0AAJ0M116"/>
<comment type="caution">
    <text evidence="3">The sequence shown here is derived from an EMBL/GenBank/DDBJ whole genome shotgun (WGS) entry which is preliminary data.</text>
</comment>
<dbReference type="Proteomes" id="UP001273166">
    <property type="component" value="Unassembled WGS sequence"/>
</dbReference>
<feature type="compositionally biased region" description="Basic and acidic residues" evidence="2">
    <location>
        <begin position="150"/>
        <end position="160"/>
    </location>
</feature>
<keyword evidence="4" id="KW-1185">Reference proteome</keyword>
<name>A0AAJ0M116_9PEZI</name>
<gene>
    <name evidence="3" type="ORF">B0T15DRAFT_187976</name>
</gene>
<keyword evidence="1" id="KW-0175">Coiled coil</keyword>